<dbReference type="Pfam" id="PF00498">
    <property type="entry name" value="FHA"/>
    <property type="match status" value="1"/>
</dbReference>
<dbReference type="PANTHER" id="PTHR23308">
    <property type="entry name" value="NUCLEAR INHIBITOR OF PROTEIN PHOSPHATASE-1"/>
    <property type="match status" value="1"/>
</dbReference>
<evidence type="ECO:0000256" key="1">
    <source>
        <dbReference type="SAM" id="MobiDB-lite"/>
    </source>
</evidence>
<accession>A0A9W8IAA6</accession>
<dbReference type="PROSITE" id="PS50006">
    <property type="entry name" value="FHA_DOMAIN"/>
    <property type="match status" value="1"/>
</dbReference>
<gene>
    <name evidence="3" type="ORF">IWW36_001021</name>
</gene>
<dbReference type="EMBL" id="JANBUW010000011">
    <property type="protein sequence ID" value="KAJ2851537.1"/>
    <property type="molecule type" value="Genomic_DNA"/>
</dbReference>
<feature type="compositionally biased region" description="Polar residues" evidence="1">
    <location>
        <begin position="44"/>
        <end position="55"/>
    </location>
</feature>
<organism evidence="3 4">
    <name type="scientific">Coemansia brasiliensis</name>
    <dbReference type="NCBI Taxonomy" id="2650707"/>
    <lineage>
        <taxon>Eukaryota</taxon>
        <taxon>Fungi</taxon>
        <taxon>Fungi incertae sedis</taxon>
        <taxon>Zoopagomycota</taxon>
        <taxon>Kickxellomycotina</taxon>
        <taxon>Kickxellomycetes</taxon>
        <taxon>Kickxellales</taxon>
        <taxon>Kickxellaceae</taxon>
        <taxon>Coemansia</taxon>
    </lineage>
</organism>
<dbReference type="Gene3D" id="2.60.200.20">
    <property type="match status" value="1"/>
</dbReference>
<dbReference type="AlphaFoldDB" id="A0A9W8IAA6"/>
<comment type="caution">
    <text evidence="3">The sequence shown here is derived from an EMBL/GenBank/DDBJ whole genome shotgun (WGS) entry which is preliminary data.</text>
</comment>
<feature type="compositionally biased region" description="Basic and acidic residues" evidence="1">
    <location>
        <begin position="68"/>
        <end position="77"/>
    </location>
</feature>
<evidence type="ECO:0000259" key="2">
    <source>
        <dbReference type="PROSITE" id="PS50006"/>
    </source>
</evidence>
<dbReference type="SUPFAM" id="SSF49879">
    <property type="entry name" value="SMAD/FHA domain"/>
    <property type="match status" value="1"/>
</dbReference>
<dbReference type="OrthoDB" id="444265at2759"/>
<dbReference type="SMART" id="SM00240">
    <property type="entry name" value="FHA"/>
    <property type="match status" value="1"/>
</dbReference>
<evidence type="ECO:0000313" key="4">
    <source>
        <dbReference type="Proteomes" id="UP001139887"/>
    </source>
</evidence>
<dbReference type="Proteomes" id="UP001139887">
    <property type="component" value="Unassembled WGS sequence"/>
</dbReference>
<proteinExistence type="predicted"/>
<feature type="compositionally biased region" description="Basic residues" evidence="1">
    <location>
        <begin position="1"/>
        <end position="10"/>
    </location>
</feature>
<sequence length="279" mass="31782">MSSSPAHKRHVSETRRRSASPQRSRKRRSRSPVPDRERRRRRSQTVPDSRHSQASNKHRDKERRRSRRESQRDEPRNKARSHRARNSHSEDPSAIPAADNKSPKRDTAPQVKSPAEDAVTPARPKTARGSDGEGNVHTPDFRLSGKLAAETNTVNGVELKYTEPAEARRPAGVHWRIYVFKDGKDIDMHHVDATSAYLFGRDRKVADIPTDHPSCSSQHAVLQYRQASDAVKPYLIDLASTNGTFLNGQRIPTQRFVELRSEDVVKFGFSTREYVLLRE</sequence>
<feature type="region of interest" description="Disordered" evidence="1">
    <location>
        <begin position="1"/>
        <end position="147"/>
    </location>
</feature>
<protein>
    <recommendedName>
        <fullName evidence="2">FHA domain-containing protein</fullName>
    </recommendedName>
</protein>
<reference evidence="3" key="1">
    <citation type="submission" date="2022-07" db="EMBL/GenBank/DDBJ databases">
        <title>Phylogenomic reconstructions and comparative analyses of Kickxellomycotina fungi.</title>
        <authorList>
            <person name="Reynolds N.K."/>
            <person name="Stajich J.E."/>
            <person name="Barry K."/>
            <person name="Grigoriev I.V."/>
            <person name="Crous P."/>
            <person name="Smith M.E."/>
        </authorList>
    </citation>
    <scope>NUCLEOTIDE SEQUENCE</scope>
    <source>
        <strain evidence="3">NRRL 1566</strain>
    </source>
</reference>
<name>A0A9W8IAA6_9FUNG</name>
<dbReference type="InterPro" id="IPR000253">
    <property type="entry name" value="FHA_dom"/>
</dbReference>
<feature type="domain" description="FHA" evidence="2">
    <location>
        <begin position="197"/>
        <end position="251"/>
    </location>
</feature>
<dbReference type="InterPro" id="IPR008984">
    <property type="entry name" value="SMAD_FHA_dom_sf"/>
</dbReference>
<dbReference type="InterPro" id="IPR050923">
    <property type="entry name" value="Cell_Proc_Reg/RNA_Proc"/>
</dbReference>
<evidence type="ECO:0000313" key="3">
    <source>
        <dbReference type="EMBL" id="KAJ2851537.1"/>
    </source>
</evidence>
<feature type="compositionally biased region" description="Basic residues" evidence="1">
    <location>
        <begin position="56"/>
        <end position="67"/>
    </location>
</feature>
<keyword evidence="4" id="KW-1185">Reference proteome</keyword>